<evidence type="ECO:0000313" key="3">
    <source>
        <dbReference type="Proteomes" id="UP000007875"/>
    </source>
</evidence>
<keyword evidence="1" id="KW-1133">Transmembrane helix</keyword>
<dbReference type="STRING" id="51511.ENSCSAVP00000008976"/>
<keyword evidence="3" id="KW-1185">Reference proteome</keyword>
<dbReference type="InterPro" id="IPR040632">
    <property type="entry name" value="Sulfotransfer_4"/>
</dbReference>
<dbReference type="InParanoid" id="H2YUG6"/>
<dbReference type="HOGENOM" id="CLU_061199_2_2_1"/>
<organism evidence="2 3">
    <name type="scientific">Ciona savignyi</name>
    <name type="common">Pacific transparent sea squirt</name>
    <dbReference type="NCBI Taxonomy" id="51511"/>
    <lineage>
        <taxon>Eukaryota</taxon>
        <taxon>Metazoa</taxon>
        <taxon>Chordata</taxon>
        <taxon>Tunicata</taxon>
        <taxon>Ascidiacea</taxon>
        <taxon>Phlebobranchia</taxon>
        <taxon>Cionidae</taxon>
        <taxon>Ciona</taxon>
    </lineage>
</organism>
<feature type="transmembrane region" description="Helical" evidence="1">
    <location>
        <begin position="185"/>
        <end position="203"/>
    </location>
</feature>
<dbReference type="Pfam" id="PF17784">
    <property type="entry name" value="Sulfotransfer_4"/>
    <property type="match status" value="1"/>
</dbReference>
<dbReference type="Ensembl" id="ENSCSAVT00000009090.1">
    <property type="protein sequence ID" value="ENSCSAVP00000008976.1"/>
    <property type="gene ID" value="ENSCSAVG00000005313.1"/>
</dbReference>
<dbReference type="Gene3D" id="3.40.50.300">
    <property type="entry name" value="P-loop containing nucleotide triphosphate hydrolases"/>
    <property type="match status" value="1"/>
</dbReference>
<dbReference type="PANTHER" id="PTHR36978">
    <property type="entry name" value="P-LOOP CONTAINING NUCLEOTIDE TRIPHOSPHATE HYDROLASE"/>
    <property type="match status" value="1"/>
</dbReference>
<reference evidence="2" key="2">
    <citation type="submission" date="2025-08" db="UniProtKB">
        <authorList>
            <consortium name="Ensembl"/>
        </authorList>
    </citation>
    <scope>IDENTIFICATION</scope>
</reference>
<proteinExistence type="predicted"/>
<dbReference type="Proteomes" id="UP000007875">
    <property type="component" value="Unassembled WGS sequence"/>
</dbReference>
<evidence type="ECO:0008006" key="4">
    <source>
        <dbReference type="Google" id="ProtNLM"/>
    </source>
</evidence>
<dbReference type="SUPFAM" id="SSF52540">
    <property type="entry name" value="P-loop containing nucleoside triphosphate hydrolases"/>
    <property type="match status" value="1"/>
</dbReference>
<dbReference type="AlphaFoldDB" id="H2YUG6"/>
<keyword evidence="1" id="KW-0812">Transmembrane</keyword>
<dbReference type="PANTHER" id="PTHR36978:SF4">
    <property type="entry name" value="P-LOOP CONTAINING NUCLEOSIDE TRIPHOSPHATE HYDROLASE PROTEIN"/>
    <property type="match status" value="1"/>
</dbReference>
<name>H2YUG6_CIOSA</name>
<accession>H2YUG6</accession>
<evidence type="ECO:0000256" key="1">
    <source>
        <dbReference type="SAM" id="Phobius"/>
    </source>
</evidence>
<protein>
    <recommendedName>
        <fullName evidence="4">Sulfotransferase</fullName>
    </recommendedName>
</protein>
<sequence>MTVGGTADDFRVMYNDIDATCDVPACHYWEEMHRAFPDAKIVLMIRETEDEWLESINYQMRTLSTCGLYSAISRLSPHCSKLQRFLNNAIRIAFGSVPISPWQTYVPNNQALRIAYRNHNARVLQVAPKDKLLVFKCSEGWPKLCKFLGCQIPEEDFPHKNKKGEILQNNMVDSSPGYRQIKREITMSLCACICGVGYLAYIVSRAASMFV</sequence>
<dbReference type="OMA" id="CHYWEEM"/>
<evidence type="ECO:0000313" key="2">
    <source>
        <dbReference type="Ensembl" id="ENSCSAVP00000008976.1"/>
    </source>
</evidence>
<dbReference type="InterPro" id="IPR027417">
    <property type="entry name" value="P-loop_NTPase"/>
</dbReference>
<keyword evidence="1" id="KW-0472">Membrane</keyword>
<reference evidence="3" key="1">
    <citation type="submission" date="2003-08" db="EMBL/GenBank/DDBJ databases">
        <authorList>
            <person name="Birren B."/>
            <person name="Nusbaum C."/>
            <person name="Abebe A."/>
            <person name="Abouelleil A."/>
            <person name="Adekoya E."/>
            <person name="Ait-zahra M."/>
            <person name="Allen N."/>
            <person name="Allen T."/>
            <person name="An P."/>
            <person name="Anderson M."/>
            <person name="Anderson S."/>
            <person name="Arachchi H."/>
            <person name="Armbruster J."/>
            <person name="Bachantsang P."/>
            <person name="Baldwin J."/>
            <person name="Barry A."/>
            <person name="Bayul T."/>
            <person name="Blitshsteyn B."/>
            <person name="Bloom T."/>
            <person name="Blye J."/>
            <person name="Boguslavskiy L."/>
            <person name="Borowsky M."/>
            <person name="Boukhgalter B."/>
            <person name="Brunache A."/>
            <person name="Butler J."/>
            <person name="Calixte N."/>
            <person name="Calvo S."/>
            <person name="Camarata J."/>
            <person name="Campo K."/>
            <person name="Chang J."/>
            <person name="Cheshatsang Y."/>
            <person name="Citroen M."/>
            <person name="Collymore A."/>
            <person name="Considine T."/>
            <person name="Cook A."/>
            <person name="Cooke P."/>
            <person name="Corum B."/>
            <person name="Cuomo C."/>
            <person name="David R."/>
            <person name="Dawoe T."/>
            <person name="Degray S."/>
            <person name="Dodge S."/>
            <person name="Dooley K."/>
            <person name="Dorje P."/>
            <person name="Dorjee K."/>
            <person name="Dorris L."/>
            <person name="Duffey N."/>
            <person name="Dupes A."/>
            <person name="Elkins T."/>
            <person name="Engels R."/>
            <person name="Erickson J."/>
            <person name="Farina A."/>
            <person name="Faro S."/>
            <person name="Ferreira P."/>
            <person name="Fischer H."/>
            <person name="Fitzgerald M."/>
            <person name="Foley K."/>
            <person name="Gage D."/>
            <person name="Galagan J."/>
            <person name="Gearin G."/>
            <person name="Gnerre S."/>
            <person name="Gnirke A."/>
            <person name="Goyette A."/>
            <person name="Graham J."/>
            <person name="Grandbois E."/>
            <person name="Gyaltsen K."/>
            <person name="Hafez N."/>
            <person name="Hagopian D."/>
            <person name="Hagos B."/>
            <person name="Hall J."/>
            <person name="Hatcher B."/>
            <person name="Heller A."/>
            <person name="Higgins H."/>
            <person name="Honan T."/>
            <person name="Horn A."/>
            <person name="Houde N."/>
            <person name="Hughes L."/>
            <person name="Hulme W."/>
            <person name="Husby E."/>
            <person name="Iliev I."/>
            <person name="Jaffe D."/>
            <person name="Jones C."/>
            <person name="Kamal M."/>
            <person name="Kamat A."/>
            <person name="Kamvysselis M."/>
            <person name="Karlsson E."/>
            <person name="Kells C."/>
            <person name="Kieu A."/>
            <person name="Kisner P."/>
            <person name="Kodira C."/>
            <person name="Kulbokas E."/>
            <person name="Labutti K."/>
            <person name="Lama D."/>
            <person name="Landers T."/>
            <person name="Leger J."/>
            <person name="Levine S."/>
            <person name="Lewis D."/>
            <person name="Lewis T."/>
            <person name="Lindblad-toh K."/>
            <person name="Liu X."/>
            <person name="Lokyitsang T."/>
            <person name="Lokyitsang Y."/>
            <person name="Lucien O."/>
            <person name="Lui A."/>
            <person name="Ma L.J."/>
            <person name="Mabbitt R."/>
            <person name="Macdonald J."/>
            <person name="Maclean C."/>
            <person name="Major J."/>
            <person name="Manning J."/>
            <person name="Marabella R."/>
            <person name="Maru K."/>
            <person name="Matthews C."/>
            <person name="Mauceli E."/>
            <person name="Mccarthy M."/>
            <person name="Mcdonough S."/>
            <person name="Mcghee T."/>
            <person name="Meldrim J."/>
            <person name="Meneus L."/>
            <person name="Mesirov J."/>
            <person name="Mihalev A."/>
            <person name="Mihova T."/>
            <person name="Mikkelsen T."/>
            <person name="Mlenga V."/>
            <person name="Moru K."/>
            <person name="Mozes J."/>
            <person name="Mulrain L."/>
            <person name="Munson G."/>
            <person name="Naylor J."/>
            <person name="Newes C."/>
            <person name="Nguyen C."/>
            <person name="Nguyen N."/>
            <person name="Nguyen T."/>
            <person name="Nicol R."/>
            <person name="Nielsen C."/>
            <person name="Nizzari M."/>
            <person name="Norbu C."/>
            <person name="Norbu N."/>
            <person name="O'donnell P."/>
            <person name="Okoawo O."/>
            <person name="O'leary S."/>
            <person name="Omotosho B."/>
            <person name="O'neill K."/>
            <person name="Osman S."/>
            <person name="Parker S."/>
            <person name="Perrin D."/>
            <person name="Phunkhang P."/>
            <person name="Piqani B."/>
            <person name="Purcell S."/>
            <person name="Rachupka T."/>
            <person name="Ramasamy U."/>
            <person name="Rameau R."/>
            <person name="Ray V."/>
            <person name="Raymond C."/>
            <person name="Retta R."/>
            <person name="Richardson S."/>
            <person name="Rise C."/>
            <person name="Rodriguez J."/>
            <person name="Rogers J."/>
            <person name="Rogov P."/>
            <person name="Rutman M."/>
            <person name="Schupbach R."/>
            <person name="Seaman C."/>
            <person name="Settipalli S."/>
            <person name="Sharpe T."/>
            <person name="Sheridan J."/>
            <person name="Sherpa N."/>
            <person name="Shi J."/>
            <person name="Smirnov S."/>
            <person name="Smith C."/>
            <person name="Sougnez C."/>
            <person name="Spencer B."/>
            <person name="Stalker J."/>
            <person name="Stange-thomann N."/>
            <person name="Stavropoulos S."/>
            <person name="Stetson K."/>
            <person name="Stone C."/>
            <person name="Stone S."/>
            <person name="Stubbs M."/>
            <person name="Talamas J."/>
            <person name="Tchuinga P."/>
            <person name="Tenzing P."/>
            <person name="Tesfaye S."/>
            <person name="Theodore J."/>
            <person name="Thoulutsang Y."/>
            <person name="Topham K."/>
            <person name="Towey S."/>
            <person name="Tsamla T."/>
            <person name="Tsomo N."/>
            <person name="Vallee D."/>
            <person name="Vassiliev H."/>
            <person name="Venkataraman V."/>
            <person name="Vinson J."/>
            <person name="Vo A."/>
            <person name="Wade C."/>
            <person name="Wang S."/>
            <person name="Wangchuk T."/>
            <person name="Wangdi T."/>
            <person name="Whittaker C."/>
            <person name="Wilkinson J."/>
            <person name="Wu Y."/>
            <person name="Wyman D."/>
            <person name="Yadav S."/>
            <person name="Yang S."/>
            <person name="Yang X."/>
            <person name="Yeager S."/>
            <person name="Yee E."/>
            <person name="Young G."/>
            <person name="Zainoun J."/>
            <person name="Zembeck L."/>
            <person name="Zimmer A."/>
            <person name="Zody M."/>
            <person name="Lander E."/>
        </authorList>
    </citation>
    <scope>NUCLEOTIDE SEQUENCE [LARGE SCALE GENOMIC DNA]</scope>
</reference>
<reference evidence="2" key="3">
    <citation type="submission" date="2025-09" db="UniProtKB">
        <authorList>
            <consortium name="Ensembl"/>
        </authorList>
    </citation>
    <scope>IDENTIFICATION</scope>
</reference>
<dbReference type="GeneTree" id="ENSGT00940000163713"/>